<accession>A0A2M4CEX1</accession>
<dbReference type="EMBL" id="GGFJ01014580">
    <property type="protein sequence ID" value="MBW63721.1"/>
    <property type="molecule type" value="Transcribed_RNA"/>
</dbReference>
<sequence>MARLLLTGLTFLPPPSPPLHTTTSWLVSLREPIGIWKTERYFQKEVVRGREKPVEPFRNGLWCVRARRS</sequence>
<protein>
    <submittedName>
        <fullName evidence="1">Putative secreted protein</fullName>
    </submittedName>
</protein>
<proteinExistence type="predicted"/>
<reference evidence="1" key="1">
    <citation type="submission" date="2018-01" db="EMBL/GenBank/DDBJ databases">
        <title>An insight into the sialome of Amazonian anophelines.</title>
        <authorList>
            <person name="Ribeiro J.M."/>
            <person name="Scarpassa V."/>
            <person name="Calvo E."/>
        </authorList>
    </citation>
    <scope>NUCLEOTIDE SEQUENCE</scope>
    <source>
        <tissue evidence="1">Salivary glands</tissue>
    </source>
</reference>
<dbReference type="AlphaFoldDB" id="A0A2M4CEX1"/>
<organism evidence="1">
    <name type="scientific">Anopheles marajoara</name>
    <dbReference type="NCBI Taxonomy" id="58244"/>
    <lineage>
        <taxon>Eukaryota</taxon>
        <taxon>Metazoa</taxon>
        <taxon>Ecdysozoa</taxon>
        <taxon>Arthropoda</taxon>
        <taxon>Hexapoda</taxon>
        <taxon>Insecta</taxon>
        <taxon>Pterygota</taxon>
        <taxon>Neoptera</taxon>
        <taxon>Endopterygota</taxon>
        <taxon>Diptera</taxon>
        <taxon>Nematocera</taxon>
        <taxon>Culicoidea</taxon>
        <taxon>Culicidae</taxon>
        <taxon>Anophelinae</taxon>
        <taxon>Anopheles</taxon>
    </lineage>
</organism>
<name>A0A2M4CEX1_9DIPT</name>
<evidence type="ECO:0000313" key="1">
    <source>
        <dbReference type="EMBL" id="MBW63721.1"/>
    </source>
</evidence>